<accession>A0A4C1WA14</accession>
<sequence>MKQLMYERCATIASFGGLPTLPGNRHVEVGIEVGRRLGSSFKAQTKLRPEANKGLFQGDAKTQSESAVEVCTKFIMNTEGLTSNSQTKIIIWLEVCLRNSGCREGPNSGWIIAEGRRNYEEGPVKLGSWSAIDKTLGFDAPLRVNIFLEISLSQLTPAPHNKHPLDAEWINKYLCLPKANNAPYHLTHFDEMPQLRYLRLDDYDTNMKLNIPGA</sequence>
<proteinExistence type="predicted"/>
<gene>
    <name evidence="1" type="ORF">EVAR_43563_1</name>
</gene>
<organism evidence="1 2">
    <name type="scientific">Eumeta variegata</name>
    <name type="common">Bagworm moth</name>
    <name type="synonym">Eumeta japonica</name>
    <dbReference type="NCBI Taxonomy" id="151549"/>
    <lineage>
        <taxon>Eukaryota</taxon>
        <taxon>Metazoa</taxon>
        <taxon>Ecdysozoa</taxon>
        <taxon>Arthropoda</taxon>
        <taxon>Hexapoda</taxon>
        <taxon>Insecta</taxon>
        <taxon>Pterygota</taxon>
        <taxon>Neoptera</taxon>
        <taxon>Endopterygota</taxon>
        <taxon>Lepidoptera</taxon>
        <taxon>Glossata</taxon>
        <taxon>Ditrysia</taxon>
        <taxon>Tineoidea</taxon>
        <taxon>Psychidae</taxon>
        <taxon>Oiketicinae</taxon>
        <taxon>Eumeta</taxon>
    </lineage>
</organism>
<reference evidence="1 2" key="1">
    <citation type="journal article" date="2019" name="Commun. Biol.">
        <title>The bagworm genome reveals a unique fibroin gene that provides high tensile strength.</title>
        <authorList>
            <person name="Kono N."/>
            <person name="Nakamura H."/>
            <person name="Ohtoshi R."/>
            <person name="Tomita M."/>
            <person name="Numata K."/>
            <person name="Arakawa K."/>
        </authorList>
    </citation>
    <scope>NUCLEOTIDE SEQUENCE [LARGE SCALE GENOMIC DNA]</scope>
</reference>
<evidence type="ECO:0000313" key="1">
    <source>
        <dbReference type="EMBL" id="GBP47871.1"/>
    </source>
</evidence>
<dbReference type="AlphaFoldDB" id="A0A4C1WA14"/>
<comment type="caution">
    <text evidence="1">The sequence shown here is derived from an EMBL/GenBank/DDBJ whole genome shotgun (WGS) entry which is preliminary data.</text>
</comment>
<evidence type="ECO:0000313" key="2">
    <source>
        <dbReference type="Proteomes" id="UP000299102"/>
    </source>
</evidence>
<name>A0A4C1WA14_EUMVA</name>
<dbReference type="EMBL" id="BGZK01000511">
    <property type="protein sequence ID" value="GBP47871.1"/>
    <property type="molecule type" value="Genomic_DNA"/>
</dbReference>
<dbReference type="Proteomes" id="UP000299102">
    <property type="component" value="Unassembled WGS sequence"/>
</dbReference>
<protein>
    <submittedName>
        <fullName evidence="1">Uncharacterized protein</fullName>
    </submittedName>
</protein>
<keyword evidence="2" id="KW-1185">Reference proteome</keyword>